<comment type="caution">
    <text evidence="2">The sequence shown here is derived from an EMBL/GenBank/DDBJ whole genome shotgun (WGS) entry which is preliminary data.</text>
</comment>
<dbReference type="SUPFAM" id="SSF52540">
    <property type="entry name" value="P-loop containing nucleoside triphosphate hydrolases"/>
    <property type="match status" value="1"/>
</dbReference>
<gene>
    <name evidence="2" type="ORF">HA482_28625</name>
</gene>
<keyword evidence="3" id="KW-1185">Reference proteome</keyword>
<dbReference type="InterPro" id="IPR027417">
    <property type="entry name" value="P-loop_NTPase"/>
</dbReference>
<sequence length="1043" mass="112590">MPIAPVGDDDWAPKGKEPGALDVRDGEPVWRRLKKWDVFCQRQAHPKIIAHWATWPDAGIGLACGLGGLVAVDIDDDSLIDAISAVLPPIIVAKRGRKGFTAFYRAAEPLPSKNYRTADKRGLLDFLSVGKQTVLPPTAHPAGGRYEWITERTLLDTSIAELPEITSAHFTAMEEALRAYGWDAPERPHPRGAAGERPAHNTMPGMWGNDDVNSAALANLSAWVPDLGLPKLRRNGAGYRAVAPWRASGSGRAAAARGAHLGIHPTGIVDFGSGDTFSAITIAAKAREISYGEARDWLRDKLGLSAAPLIHLRNVASASAVVPSYSDQRVHLDEATARLRTLTGPELANAILNGIAVRNQAALKPPLILPVHPVTSVRSEAGIGKTHAAREGAAKQARLGRRIAYVVPRHDLAEQIAADFASDGVKAEVYRGYERPDPLAPEHLMCRNIPAYKAARDLGVSIRDSVCERRIDNEIVRCPLAKACGMERQREARPSVWVTPAALLYTKRPDFIFPPDAVVIDESFIDGAIGDPVKVDVAALLGSKIEGCSDEDHDAVERFRHRLAAAIKANGNGPLARAALIDHGIDAEVANAVGWLEQRRVTSTILRPDMRESELKTATYRHAARNELARDAGTLWREIAIFLEEWKIESTIGDRSQSGRITVEGGKVSVTPLRTVHPSWRDAPTLVLDATAPPASLIAIALGEIQTADFPPVVTEQPVVAAKWPEHVRVRQILDAPVSMSKLGLWEAPKPRNVLDVVRFVRLRAALAAPSQIGVVTYKGVLDQIAGQLPANVIARHFGALAGMNDMQDVAGLIVIGRPAPRRSAVEALAAVFAGRPVSGGEGHFFDKHPGGIQLADGSVVATTIDRHPEPIAEALRWRITVGELLQAVGRLRPHRRSEPCWLDIVCDVPLPVTVHEVVRWDEIAPGPTADMAAEGVVLTNSRDAGLAFGTTDWGARGVGGFSIETLIRDSTDSSPVRKFTYQKAGSGQKRYTGWYLPGIIPCGVAALRVWLEERLGPLASLTVERKPSGATFAKIGLDVEGR</sequence>
<dbReference type="SUPFAM" id="SSF56747">
    <property type="entry name" value="Prim-pol domain"/>
    <property type="match status" value="1"/>
</dbReference>
<feature type="domain" description="DNA primase/polymerase bifunctional N-terminal" evidence="1">
    <location>
        <begin position="8"/>
        <end position="166"/>
    </location>
</feature>
<evidence type="ECO:0000313" key="2">
    <source>
        <dbReference type="EMBL" id="MBC9982181.1"/>
    </source>
</evidence>
<evidence type="ECO:0000313" key="3">
    <source>
        <dbReference type="Proteomes" id="UP000639516"/>
    </source>
</evidence>
<dbReference type="SMART" id="SM00943">
    <property type="entry name" value="Prim-Pol"/>
    <property type="match status" value="1"/>
</dbReference>
<dbReference type="InterPro" id="IPR015330">
    <property type="entry name" value="DNA_primase/pol_bifunc_N"/>
</dbReference>
<dbReference type="Pfam" id="PF09250">
    <property type="entry name" value="Prim-Pol"/>
    <property type="match status" value="1"/>
</dbReference>
<organism evidence="2 3">
    <name type="scientific">Bradyrhizobium campsiandrae</name>
    <dbReference type="NCBI Taxonomy" id="1729892"/>
    <lineage>
        <taxon>Bacteria</taxon>
        <taxon>Pseudomonadati</taxon>
        <taxon>Pseudomonadota</taxon>
        <taxon>Alphaproteobacteria</taxon>
        <taxon>Hyphomicrobiales</taxon>
        <taxon>Nitrobacteraceae</taxon>
        <taxon>Bradyrhizobium</taxon>
    </lineage>
</organism>
<proteinExistence type="predicted"/>
<reference evidence="2 3" key="1">
    <citation type="journal article" date="2020" name="Arch. Microbiol.">
        <title>Bradyrhizobium campsiandrae sp. nov., a nitrogen-fixing bacterial strain isolated from a native leguminous tree from the Amazon adapted to flooded conditions.</title>
        <authorList>
            <person name="Cabral Michel D."/>
            <person name="Martins da Costa E."/>
            <person name="Azarias Guimaraes A."/>
            <person name="Soares de Carvalho T."/>
            <person name="Santos de Castro Caputo P."/>
            <person name="Willems A."/>
            <person name="de Souza Moreira F.M."/>
        </authorList>
    </citation>
    <scope>NUCLEOTIDE SEQUENCE [LARGE SCALE GENOMIC DNA]</scope>
    <source>
        <strain evidence="3">INPA 384B</strain>
    </source>
</reference>
<accession>A0ABR7UDN9</accession>
<protein>
    <submittedName>
        <fullName evidence="2">Bifunctional DNA primase/polymerase</fullName>
    </submittedName>
</protein>
<evidence type="ECO:0000259" key="1">
    <source>
        <dbReference type="SMART" id="SM00943"/>
    </source>
</evidence>
<name>A0ABR7UDN9_9BRAD</name>
<dbReference type="Proteomes" id="UP000639516">
    <property type="component" value="Unassembled WGS sequence"/>
</dbReference>
<dbReference type="CDD" id="cd04859">
    <property type="entry name" value="Prim_Pol"/>
    <property type="match status" value="1"/>
</dbReference>
<dbReference type="EMBL" id="JAATTO010000046">
    <property type="protein sequence ID" value="MBC9982181.1"/>
    <property type="molecule type" value="Genomic_DNA"/>
</dbReference>